<dbReference type="InterPro" id="IPR006108">
    <property type="entry name" value="3HC_DH_C"/>
</dbReference>
<dbReference type="SUPFAM" id="SSF51735">
    <property type="entry name" value="NAD(P)-binding Rossmann-fold domains"/>
    <property type="match status" value="1"/>
</dbReference>
<proteinExistence type="inferred from homology"/>
<dbReference type="InterPro" id="IPR013328">
    <property type="entry name" value="6PGD_dom2"/>
</dbReference>
<organism evidence="6 7">
    <name type="scientific">Alicyclobacillus cycloheptanicus</name>
    <dbReference type="NCBI Taxonomy" id="1457"/>
    <lineage>
        <taxon>Bacteria</taxon>
        <taxon>Bacillati</taxon>
        <taxon>Bacillota</taxon>
        <taxon>Bacilli</taxon>
        <taxon>Bacillales</taxon>
        <taxon>Alicyclobacillaceae</taxon>
        <taxon>Alicyclobacillus</taxon>
    </lineage>
</organism>
<dbReference type="PANTHER" id="PTHR48075:SF5">
    <property type="entry name" value="3-HYDROXYBUTYRYL-COA DEHYDROGENASE"/>
    <property type="match status" value="1"/>
</dbReference>
<evidence type="ECO:0000256" key="2">
    <source>
        <dbReference type="ARBA" id="ARBA00009463"/>
    </source>
</evidence>
<dbReference type="Gene3D" id="1.10.1040.10">
    <property type="entry name" value="N-(1-d-carboxylethyl)-l-norvaline Dehydrogenase, domain 2"/>
    <property type="match status" value="1"/>
</dbReference>
<keyword evidence="3 6" id="KW-0560">Oxidoreductase</keyword>
<evidence type="ECO:0000256" key="1">
    <source>
        <dbReference type="ARBA" id="ARBA00005086"/>
    </source>
</evidence>
<comment type="similarity">
    <text evidence="2">Belongs to the 3-hydroxyacyl-CoA dehydrogenase family.</text>
</comment>
<gene>
    <name evidence="6" type="ORF">J2S03_000459</name>
</gene>
<dbReference type="Gene3D" id="3.40.50.720">
    <property type="entry name" value="NAD(P)-binding Rossmann-like Domain"/>
    <property type="match status" value="1"/>
</dbReference>
<dbReference type="EC" id="1.1.1.157" evidence="6"/>
<comment type="caution">
    <text evidence="6">The sequence shown here is derived from an EMBL/GenBank/DDBJ whole genome shotgun (WGS) entry which is preliminary data.</text>
</comment>
<feature type="domain" description="3-hydroxyacyl-CoA dehydrogenase C-terminal" evidence="4">
    <location>
        <begin position="187"/>
        <end position="282"/>
    </location>
</feature>
<feature type="domain" description="3-hydroxyacyl-CoA dehydrogenase NAD binding" evidence="5">
    <location>
        <begin position="5"/>
        <end position="183"/>
    </location>
</feature>
<name>A0ABT9XED8_9BACL</name>
<protein>
    <submittedName>
        <fullName evidence="6">3-hydroxybutyryl-CoA dehydrogenase</fullName>
        <ecNumber evidence="6">1.1.1.157</ecNumber>
    </submittedName>
</protein>
<evidence type="ECO:0000256" key="3">
    <source>
        <dbReference type="ARBA" id="ARBA00023002"/>
    </source>
</evidence>
<dbReference type="RefSeq" id="WP_274455364.1">
    <property type="nucleotide sequence ID" value="NZ_CP067097.1"/>
</dbReference>
<dbReference type="InterPro" id="IPR036291">
    <property type="entry name" value="NAD(P)-bd_dom_sf"/>
</dbReference>
<dbReference type="Pfam" id="PF02737">
    <property type="entry name" value="3HCDH_N"/>
    <property type="match status" value="1"/>
</dbReference>
<sequence length="285" mass="31446">MEIHQIGVVGAGTMGAGIAQTAAAAGYQVLLFDISADAVERALTQITNRLAHEVRRDRMTQEASDALLRRLRPCRDIREFHNAQYVIEAATEKMEVKKSLFRELDQVCRPETVLATNTSGLSITEIASATERPDLVVGTHFFNPVPVMKLVEIIRGQETSEDAVDVAREVCLRMGKECIDVKEAPLFVVNRILVPMLNEAIFVLQEGLASPEDIDKGMRLGANHPIGPLALADMVGLDTLLFVAETLFEETGDPKYRPAPLLRQMVRAGKLGRKNGRGFYTYDEA</sequence>
<dbReference type="InterPro" id="IPR022694">
    <property type="entry name" value="3-OHacyl-CoA_DH"/>
</dbReference>
<dbReference type="GO" id="GO:0008691">
    <property type="term" value="F:3-hydroxybutyryl-CoA dehydrogenase activity"/>
    <property type="evidence" value="ECO:0007669"/>
    <property type="project" value="UniProtKB-EC"/>
</dbReference>
<dbReference type="EMBL" id="JAUSTP010000002">
    <property type="protein sequence ID" value="MDQ0188647.1"/>
    <property type="molecule type" value="Genomic_DNA"/>
</dbReference>
<dbReference type="Proteomes" id="UP001232973">
    <property type="component" value="Unassembled WGS sequence"/>
</dbReference>
<keyword evidence="7" id="KW-1185">Reference proteome</keyword>
<dbReference type="NCBIfam" id="NF004474">
    <property type="entry name" value="PRK05808.1"/>
    <property type="match status" value="1"/>
</dbReference>
<evidence type="ECO:0000313" key="7">
    <source>
        <dbReference type="Proteomes" id="UP001232973"/>
    </source>
</evidence>
<dbReference type="SUPFAM" id="SSF48179">
    <property type="entry name" value="6-phosphogluconate dehydrogenase C-terminal domain-like"/>
    <property type="match status" value="1"/>
</dbReference>
<reference evidence="6 7" key="1">
    <citation type="submission" date="2023-07" db="EMBL/GenBank/DDBJ databases">
        <title>Genomic Encyclopedia of Type Strains, Phase IV (KMG-IV): sequencing the most valuable type-strain genomes for metagenomic binning, comparative biology and taxonomic classification.</title>
        <authorList>
            <person name="Goeker M."/>
        </authorList>
    </citation>
    <scope>NUCLEOTIDE SEQUENCE [LARGE SCALE GENOMIC DNA]</scope>
    <source>
        <strain evidence="6 7">DSM 4006</strain>
    </source>
</reference>
<dbReference type="PANTHER" id="PTHR48075">
    <property type="entry name" value="3-HYDROXYACYL-COA DEHYDROGENASE FAMILY PROTEIN"/>
    <property type="match status" value="1"/>
</dbReference>
<dbReference type="NCBIfam" id="NF005875">
    <property type="entry name" value="PRK07819.1"/>
    <property type="match status" value="1"/>
</dbReference>
<evidence type="ECO:0000259" key="4">
    <source>
        <dbReference type="Pfam" id="PF00725"/>
    </source>
</evidence>
<accession>A0ABT9XED8</accession>
<dbReference type="InterPro" id="IPR008927">
    <property type="entry name" value="6-PGluconate_DH-like_C_sf"/>
</dbReference>
<comment type="pathway">
    <text evidence="1">Lipid metabolism; butanoate metabolism.</text>
</comment>
<evidence type="ECO:0000313" key="6">
    <source>
        <dbReference type="EMBL" id="MDQ0188647.1"/>
    </source>
</evidence>
<dbReference type="Pfam" id="PF00725">
    <property type="entry name" value="3HCDH"/>
    <property type="match status" value="1"/>
</dbReference>
<dbReference type="PIRSF" id="PIRSF000105">
    <property type="entry name" value="HCDH"/>
    <property type="match status" value="1"/>
</dbReference>
<dbReference type="InterPro" id="IPR006176">
    <property type="entry name" value="3-OHacyl-CoA_DH_NAD-bd"/>
</dbReference>
<evidence type="ECO:0000259" key="5">
    <source>
        <dbReference type="Pfam" id="PF02737"/>
    </source>
</evidence>